<name>A0A2A2TJJ2_9CYAN</name>
<accession>A0A2A2TJJ2</accession>
<dbReference type="AlphaFoldDB" id="A0A2A2TJJ2"/>
<organism evidence="1 2">
    <name type="scientific">Brunnivagina elsteri CCALA 953</name>
    <dbReference type="NCBI Taxonomy" id="987040"/>
    <lineage>
        <taxon>Bacteria</taxon>
        <taxon>Bacillati</taxon>
        <taxon>Cyanobacteriota</taxon>
        <taxon>Cyanophyceae</taxon>
        <taxon>Nostocales</taxon>
        <taxon>Calotrichaceae</taxon>
        <taxon>Brunnivagina</taxon>
    </lineage>
</organism>
<feature type="non-terminal residue" evidence="1">
    <location>
        <position position="1"/>
    </location>
</feature>
<dbReference type="Proteomes" id="UP000218238">
    <property type="component" value="Unassembled WGS sequence"/>
</dbReference>
<comment type="caution">
    <text evidence="1">The sequence shown here is derived from an EMBL/GenBank/DDBJ whole genome shotgun (WGS) entry which is preliminary data.</text>
</comment>
<keyword evidence="2" id="KW-1185">Reference proteome</keyword>
<protein>
    <submittedName>
        <fullName evidence="1">Exostosin</fullName>
    </submittedName>
</protein>
<reference evidence="1 2" key="1">
    <citation type="submission" date="2017-08" db="EMBL/GenBank/DDBJ databases">
        <title>Draft genome sequence of filamentous cyanobacterium Calothrix elsteri CCALA 953.</title>
        <authorList>
            <person name="Gagunashvili A.N."/>
            <person name="Elster J."/>
            <person name="Andresson O.S."/>
        </authorList>
    </citation>
    <scope>NUCLEOTIDE SEQUENCE [LARGE SCALE GENOMIC DNA]</scope>
    <source>
        <strain evidence="1 2">CCALA 953</strain>
    </source>
</reference>
<evidence type="ECO:0000313" key="2">
    <source>
        <dbReference type="Proteomes" id="UP000218238"/>
    </source>
</evidence>
<gene>
    <name evidence="1" type="ORF">CK510_11945</name>
</gene>
<sequence length="49" mass="6148">KIEQKIIEFHERISPSEFVELQYKCRKLWQEKLSPEGFFSNFYRHFQIL</sequence>
<dbReference type="EMBL" id="NTFS01000109">
    <property type="protein sequence ID" value="PAX54858.1"/>
    <property type="molecule type" value="Genomic_DNA"/>
</dbReference>
<proteinExistence type="predicted"/>
<evidence type="ECO:0000313" key="1">
    <source>
        <dbReference type="EMBL" id="PAX54858.1"/>
    </source>
</evidence>